<dbReference type="AlphaFoldDB" id="A0A806LKY4"/>
<accession>A0A806LKY4</accession>
<reference evidence="1 2" key="1">
    <citation type="journal article" date="2014" name="Genome Announc.">
        <title>Whole Genome Sequence of the Probiotic Strain Lactobacillus paracasei N1115, Isolated from Traditional Chinese Fermented Milk.</title>
        <authorList>
            <person name="Wang S."/>
            <person name="Zhu H."/>
            <person name="He F."/>
            <person name="Luo Y."/>
            <person name="Kang Z."/>
            <person name="Lu C."/>
            <person name="Feng L."/>
            <person name="Lu X."/>
            <person name="Xue Y."/>
            <person name="Wang H."/>
        </authorList>
    </citation>
    <scope>NUCLEOTIDE SEQUENCE [LARGE SCALE GENOMIC DNA]</scope>
    <source>
        <strain evidence="1 2">N1115</strain>
    </source>
</reference>
<proteinExistence type="predicted"/>
<evidence type="ECO:0000313" key="1">
    <source>
        <dbReference type="EMBL" id="AHJ34479.1"/>
    </source>
</evidence>
<name>A0A806LKY4_LACPA</name>
<protein>
    <submittedName>
        <fullName evidence="1">Uncharacterized protein</fullName>
    </submittedName>
</protein>
<organism evidence="1 2">
    <name type="scientific">Lacticaseibacillus paracasei N1115</name>
    <dbReference type="NCBI Taxonomy" id="1446494"/>
    <lineage>
        <taxon>Bacteria</taxon>
        <taxon>Bacillati</taxon>
        <taxon>Bacillota</taxon>
        <taxon>Bacilli</taxon>
        <taxon>Lactobacillales</taxon>
        <taxon>Lactobacillaceae</taxon>
        <taxon>Lacticaseibacillus</taxon>
    </lineage>
</organism>
<dbReference type="KEGG" id="lpq:AF91_12730"/>
<sequence>MQVSGLANAFQSERELARLETGVEVALVVMAGL</sequence>
<dbReference type="Proteomes" id="UP000019441">
    <property type="component" value="Chromosome"/>
</dbReference>
<gene>
    <name evidence="1" type="ORF">AF91_12730</name>
</gene>
<dbReference type="EMBL" id="CP007122">
    <property type="protein sequence ID" value="AHJ34479.1"/>
    <property type="molecule type" value="Genomic_DNA"/>
</dbReference>
<evidence type="ECO:0000313" key="2">
    <source>
        <dbReference type="Proteomes" id="UP000019441"/>
    </source>
</evidence>